<dbReference type="EMBL" id="VKAD01000001">
    <property type="protein sequence ID" value="TXR54191.1"/>
    <property type="molecule type" value="Genomic_DNA"/>
</dbReference>
<protein>
    <submittedName>
        <fullName evidence="3">FixH family protein</fullName>
    </submittedName>
</protein>
<evidence type="ECO:0000256" key="1">
    <source>
        <dbReference type="SAM" id="SignalP"/>
    </source>
</evidence>
<comment type="caution">
    <text evidence="3">The sequence shown here is derived from an EMBL/GenBank/DDBJ whole genome shotgun (WGS) entry which is preliminary data.</text>
</comment>
<evidence type="ECO:0000259" key="2">
    <source>
        <dbReference type="Pfam" id="PF13115"/>
    </source>
</evidence>
<dbReference type="AlphaFoldDB" id="A0A5C8ZAI1"/>
<name>A0A5C8ZAI1_9GAMM</name>
<proteinExistence type="predicted"/>
<accession>A0A5C8ZAI1</accession>
<dbReference type="OrthoDB" id="330101at2"/>
<reference evidence="3 4" key="1">
    <citation type="submission" date="2019-07" db="EMBL/GenBank/DDBJ databases">
        <title>Reinekea sp. strain SSH23 genome sequencing and assembly.</title>
        <authorList>
            <person name="Kim I."/>
        </authorList>
    </citation>
    <scope>NUCLEOTIDE SEQUENCE [LARGE SCALE GENOMIC DNA]</scope>
    <source>
        <strain evidence="3 4">SSH23</strain>
    </source>
</reference>
<evidence type="ECO:0000313" key="3">
    <source>
        <dbReference type="EMBL" id="TXR54191.1"/>
    </source>
</evidence>
<keyword evidence="4" id="KW-1185">Reference proteome</keyword>
<dbReference type="InterPro" id="IPR032693">
    <property type="entry name" value="YtkA-like_dom"/>
</dbReference>
<dbReference type="Proteomes" id="UP000321764">
    <property type="component" value="Unassembled WGS sequence"/>
</dbReference>
<sequence>MKLSILSATFLMTAFATGHALACDFSQYNLASPSGTNKLTLGYQVSESALAVDQHFSLQVLICENDTPVSDATLRVDATMPAHRHGMNYRPAVTSLGQGEYQVDGLLFHMAGHWQMVFDVFIEQRKEQFLADQQL</sequence>
<feature type="signal peptide" evidence="1">
    <location>
        <begin position="1"/>
        <end position="22"/>
    </location>
</feature>
<dbReference type="Pfam" id="PF13115">
    <property type="entry name" value="YtkA"/>
    <property type="match status" value="1"/>
</dbReference>
<keyword evidence="1" id="KW-0732">Signal</keyword>
<feature type="chain" id="PRO_5023127828" evidence="1">
    <location>
        <begin position="23"/>
        <end position="135"/>
    </location>
</feature>
<dbReference type="RefSeq" id="WP_147713589.1">
    <property type="nucleotide sequence ID" value="NZ_VKAD01000001.1"/>
</dbReference>
<evidence type="ECO:0000313" key="4">
    <source>
        <dbReference type="Proteomes" id="UP000321764"/>
    </source>
</evidence>
<gene>
    <name evidence="3" type="ORF">FME95_06550</name>
</gene>
<feature type="domain" description="YtkA-like" evidence="2">
    <location>
        <begin position="49"/>
        <end position="116"/>
    </location>
</feature>
<organism evidence="3 4">
    <name type="scientific">Reinekea thalattae</name>
    <dbReference type="NCBI Taxonomy" id="2593301"/>
    <lineage>
        <taxon>Bacteria</taxon>
        <taxon>Pseudomonadati</taxon>
        <taxon>Pseudomonadota</taxon>
        <taxon>Gammaproteobacteria</taxon>
        <taxon>Oceanospirillales</taxon>
        <taxon>Saccharospirillaceae</taxon>
        <taxon>Reinekea</taxon>
    </lineage>
</organism>